<dbReference type="OrthoDB" id="184876at2759"/>
<dbReference type="AlphaFoldDB" id="A0A5A7Q8Z3"/>
<evidence type="ECO:0000313" key="2">
    <source>
        <dbReference type="Proteomes" id="UP000325081"/>
    </source>
</evidence>
<organism evidence="1 2">
    <name type="scientific">Striga asiatica</name>
    <name type="common">Asiatic witchweed</name>
    <name type="synonym">Buchnera asiatica</name>
    <dbReference type="NCBI Taxonomy" id="4170"/>
    <lineage>
        <taxon>Eukaryota</taxon>
        <taxon>Viridiplantae</taxon>
        <taxon>Streptophyta</taxon>
        <taxon>Embryophyta</taxon>
        <taxon>Tracheophyta</taxon>
        <taxon>Spermatophyta</taxon>
        <taxon>Magnoliopsida</taxon>
        <taxon>eudicotyledons</taxon>
        <taxon>Gunneridae</taxon>
        <taxon>Pentapetalae</taxon>
        <taxon>asterids</taxon>
        <taxon>lamiids</taxon>
        <taxon>Lamiales</taxon>
        <taxon>Orobanchaceae</taxon>
        <taxon>Buchnereae</taxon>
        <taxon>Striga</taxon>
    </lineage>
</organism>
<dbReference type="Proteomes" id="UP000325081">
    <property type="component" value="Unassembled WGS sequence"/>
</dbReference>
<evidence type="ECO:0000313" key="1">
    <source>
        <dbReference type="EMBL" id="GER41729.1"/>
    </source>
</evidence>
<reference evidence="2" key="1">
    <citation type="journal article" date="2019" name="Curr. Biol.">
        <title>Genome Sequence of Striga asiatica Provides Insight into the Evolution of Plant Parasitism.</title>
        <authorList>
            <person name="Yoshida S."/>
            <person name="Kim S."/>
            <person name="Wafula E.K."/>
            <person name="Tanskanen J."/>
            <person name="Kim Y.M."/>
            <person name="Honaas L."/>
            <person name="Yang Z."/>
            <person name="Spallek T."/>
            <person name="Conn C.E."/>
            <person name="Ichihashi Y."/>
            <person name="Cheong K."/>
            <person name="Cui S."/>
            <person name="Der J.P."/>
            <person name="Gundlach H."/>
            <person name="Jiao Y."/>
            <person name="Hori C."/>
            <person name="Ishida J.K."/>
            <person name="Kasahara H."/>
            <person name="Kiba T."/>
            <person name="Kim M.S."/>
            <person name="Koo N."/>
            <person name="Laohavisit A."/>
            <person name="Lee Y.H."/>
            <person name="Lumba S."/>
            <person name="McCourt P."/>
            <person name="Mortimer J.C."/>
            <person name="Mutuku J.M."/>
            <person name="Nomura T."/>
            <person name="Sasaki-Sekimoto Y."/>
            <person name="Seto Y."/>
            <person name="Wang Y."/>
            <person name="Wakatake T."/>
            <person name="Sakakibara H."/>
            <person name="Demura T."/>
            <person name="Yamaguchi S."/>
            <person name="Yoneyama K."/>
            <person name="Manabe R.I."/>
            <person name="Nelson D.C."/>
            <person name="Schulman A.H."/>
            <person name="Timko M.P."/>
            <person name="dePamphilis C.W."/>
            <person name="Choi D."/>
            <person name="Shirasu K."/>
        </authorList>
    </citation>
    <scope>NUCLEOTIDE SEQUENCE [LARGE SCALE GENOMIC DNA]</scope>
    <source>
        <strain evidence="2">cv. UVA1</strain>
    </source>
</reference>
<name>A0A5A7Q8Z3_STRAF</name>
<accession>A0A5A7Q8Z3</accession>
<keyword evidence="2" id="KW-1185">Reference proteome</keyword>
<gene>
    <name evidence="1" type="ORF">STAS_18470</name>
</gene>
<dbReference type="EMBL" id="BKCP01006183">
    <property type="protein sequence ID" value="GER41729.1"/>
    <property type="molecule type" value="Genomic_DNA"/>
</dbReference>
<protein>
    <submittedName>
        <fullName evidence="1">GMP/IMP nucleotidase YrfG</fullName>
    </submittedName>
</protein>
<comment type="caution">
    <text evidence="1">The sequence shown here is derived from an EMBL/GenBank/DDBJ whole genome shotgun (WGS) entry which is preliminary data.</text>
</comment>
<sequence length="183" mass="20822">MDPSLPLKSLPAYFEYKTVLPGEIDNDFLSPDLSSGPDLDENPIIQRLHIFHIIRIKNADNIILLQYEMVGSIEFDFSPCILGIHHLDTTRRHLLSCLDFNQNTVTQWLERRAIVVAAFTTSPRNELRESPFCFMGDNSDTFPALEAFKPSNEQNPFVEIEEATEVNCAAAISCYQTEKVSHF</sequence>
<proteinExistence type="predicted"/>